<dbReference type="PROSITE" id="PS50071">
    <property type="entry name" value="HOMEOBOX_2"/>
    <property type="match status" value="1"/>
</dbReference>
<dbReference type="InterPro" id="IPR017970">
    <property type="entry name" value="Homeobox_CS"/>
</dbReference>
<evidence type="ECO:0000256" key="6">
    <source>
        <dbReference type="ARBA" id="ARBA00023242"/>
    </source>
</evidence>
<dbReference type="Pfam" id="PF00046">
    <property type="entry name" value="Homeodomain"/>
    <property type="match status" value="1"/>
</dbReference>
<dbReference type="Gene3D" id="1.10.10.60">
    <property type="entry name" value="Homeodomain-like"/>
    <property type="match status" value="1"/>
</dbReference>
<comment type="function">
    <text evidence="10">Transcription factor.</text>
</comment>
<comment type="similarity">
    <text evidence="7 10">Belongs to the HD-ZIP homeobox family. Class I subfamily.</text>
</comment>
<evidence type="ECO:0000256" key="1">
    <source>
        <dbReference type="ARBA" id="ARBA00004123"/>
    </source>
</evidence>
<gene>
    <name evidence="13" type="ORF">C1H46_021756</name>
</gene>
<evidence type="ECO:0000256" key="10">
    <source>
        <dbReference type="RuleBase" id="RU369038"/>
    </source>
</evidence>
<dbReference type="SMART" id="SM00389">
    <property type="entry name" value="HOX"/>
    <property type="match status" value="1"/>
</dbReference>
<evidence type="ECO:0000256" key="11">
    <source>
        <dbReference type="SAM" id="MobiDB-lite"/>
    </source>
</evidence>
<comment type="subcellular location">
    <subcellularLocation>
        <location evidence="1 8 9">Nucleus</location>
    </subcellularLocation>
</comment>
<evidence type="ECO:0000313" key="14">
    <source>
        <dbReference type="Proteomes" id="UP000315295"/>
    </source>
</evidence>
<keyword evidence="6 8" id="KW-0539">Nucleus</keyword>
<sequence length="226" mass="26035">MTTNSHQIVEDDHQMLLISHLYSASDVYTQIVPPQGASKPARRRRRKSKGGEAGGVGLKKRKLTAEQVDLLELNFGNEHKLESEKKDRLASDLGLDPRQVAVWFQNRRARWKNKKLEEEGMNKPHLAAISLDSKRLFFQLSWDVRTILFKVMSKLKDQLSEAEKEIQRLLQRVDHGGSSNSPSSSLSMEAIDPPFLGEFGLEEYDDVFYMPQNNYIHGMEWMNLYM</sequence>
<protein>
    <recommendedName>
        <fullName evidence="10">Homeobox-leucine zipper protein</fullName>
    </recommendedName>
    <alternativeName>
        <fullName evidence="10">HD-ZIP protein</fullName>
    </alternativeName>
    <alternativeName>
        <fullName evidence="10">Homeodomain transcription factor</fullName>
    </alternativeName>
</protein>
<evidence type="ECO:0000259" key="12">
    <source>
        <dbReference type="PROSITE" id="PS50071"/>
    </source>
</evidence>
<evidence type="ECO:0000256" key="7">
    <source>
        <dbReference type="ARBA" id="ARBA00025748"/>
    </source>
</evidence>
<dbReference type="Proteomes" id="UP000315295">
    <property type="component" value="Unassembled WGS sequence"/>
</dbReference>
<evidence type="ECO:0000256" key="4">
    <source>
        <dbReference type="ARBA" id="ARBA00023155"/>
    </source>
</evidence>
<dbReference type="GO" id="GO:0000981">
    <property type="term" value="F:DNA-binding transcription factor activity, RNA polymerase II-specific"/>
    <property type="evidence" value="ECO:0007669"/>
    <property type="project" value="UniProtKB-UniRule"/>
</dbReference>
<dbReference type="InterPro" id="IPR009057">
    <property type="entry name" value="Homeodomain-like_sf"/>
</dbReference>
<keyword evidence="14" id="KW-1185">Reference proteome</keyword>
<feature type="region of interest" description="Disordered" evidence="11">
    <location>
        <begin position="32"/>
        <end position="58"/>
    </location>
</feature>
<dbReference type="PANTHER" id="PTHR24326">
    <property type="entry name" value="HOMEOBOX-LEUCINE ZIPPER PROTEIN"/>
    <property type="match status" value="1"/>
</dbReference>
<keyword evidence="5 10" id="KW-0804">Transcription</keyword>
<dbReference type="GO" id="GO:0009733">
    <property type="term" value="P:response to auxin"/>
    <property type="evidence" value="ECO:0007669"/>
    <property type="project" value="UniProtKB-ARBA"/>
</dbReference>
<evidence type="ECO:0000256" key="5">
    <source>
        <dbReference type="ARBA" id="ARBA00023163"/>
    </source>
</evidence>
<name>A0A540M1L5_MALBA</name>
<dbReference type="GO" id="GO:0045893">
    <property type="term" value="P:positive regulation of DNA-templated transcription"/>
    <property type="evidence" value="ECO:0007669"/>
    <property type="project" value="TreeGrafter"/>
</dbReference>
<dbReference type="PANTHER" id="PTHR24326:SF527">
    <property type="entry name" value="HOMEOBOX-LEUCINE ZIPPER PROTEIN ATHB-40"/>
    <property type="match status" value="1"/>
</dbReference>
<reference evidence="13 14" key="1">
    <citation type="journal article" date="2019" name="G3 (Bethesda)">
        <title>Sequencing of a Wild Apple (Malus baccata) Genome Unravels the Differences Between Cultivated and Wild Apple Species Regarding Disease Resistance and Cold Tolerance.</title>
        <authorList>
            <person name="Chen X."/>
        </authorList>
    </citation>
    <scope>NUCLEOTIDE SEQUENCE [LARGE SCALE GENOMIC DNA]</scope>
    <source>
        <strain evidence="14">cv. Shandingzi</strain>
        <tissue evidence="13">Leaves</tissue>
    </source>
</reference>
<organism evidence="13 14">
    <name type="scientific">Malus baccata</name>
    <name type="common">Siberian crab apple</name>
    <name type="synonym">Pyrus baccata</name>
    <dbReference type="NCBI Taxonomy" id="106549"/>
    <lineage>
        <taxon>Eukaryota</taxon>
        <taxon>Viridiplantae</taxon>
        <taxon>Streptophyta</taxon>
        <taxon>Embryophyta</taxon>
        <taxon>Tracheophyta</taxon>
        <taxon>Spermatophyta</taxon>
        <taxon>Magnoliopsida</taxon>
        <taxon>eudicotyledons</taxon>
        <taxon>Gunneridae</taxon>
        <taxon>Pentapetalae</taxon>
        <taxon>rosids</taxon>
        <taxon>fabids</taxon>
        <taxon>Rosales</taxon>
        <taxon>Rosaceae</taxon>
        <taxon>Amygdaloideae</taxon>
        <taxon>Maleae</taxon>
        <taxon>Malus</taxon>
    </lineage>
</organism>
<dbReference type="STRING" id="106549.A0A540M1L5"/>
<evidence type="ECO:0000256" key="8">
    <source>
        <dbReference type="PROSITE-ProRule" id="PRU00108"/>
    </source>
</evidence>
<dbReference type="EMBL" id="VIEB01000389">
    <property type="protein sequence ID" value="TQD92645.1"/>
    <property type="molecule type" value="Genomic_DNA"/>
</dbReference>
<comment type="caution">
    <text evidence="13">The sequence shown here is derived from an EMBL/GenBank/DDBJ whole genome shotgun (WGS) entry which is preliminary data.</text>
</comment>
<feature type="domain" description="Homeobox" evidence="12">
    <location>
        <begin position="59"/>
        <end position="114"/>
    </location>
</feature>
<evidence type="ECO:0000256" key="2">
    <source>
        <dbReference type="ARBA" id="ARBA00023015"/>
    </source>
</evidence>
<dbReference type="CDD" id="cd00086">
    <property type="entry name" value="homeodomain"/>
    <property type="match status" value="1"/>
</dbReference>
<feature type="DNA-binding region" description="Homeobox" evidence="8">
    <location>
        <begin position="61"/>
        <end position="115"/>
    </location>
</feature>
<dbReference type="SUPFAM" id="SSF46689">
    <property type="entry name" value="Homeodomain-like"/>
    <property type="match status" value="1"/>
</dbReference>
<keyword evidence="4 8" id="KW-0371">Homeobox</keyword>
<dbReference type="AlphaFoldDB" id="A0A540M1L5"/>
<dbReference type="PROSITE" id="PS00027">
    <property type="entry name" value="HOMEOBOX_1"/>
    <property type="match status" value="1"/>
</dbReference>
<accession>A0A540M1L5</accession>
<dbReference type="InterPro" id="IPR000047">
    <property type="entry name" value="HTH_motif"/>
</dbReference>
<dbReference type="FunFam" id="1.10.10.60:FF:000241">
    <property type="entry name" value="homeobox-leucine zipper protein ATHB-40"/>
    <property type="match status" value="1"/>
</dbReference>
<dbReference type="GO" id="GO:0043565">
    <property type="term" value="F:sequence-specific DNA binding"/>
    <property type="evidence" value="ECO:0007669"/>
    <property type="project" value="TreeGrafter"/>
</dbReference>
<dbReference type="GO" id="GO:0005634">
    <property type="term" value="C:nucleus"/>
    <property type="evidence" value="ECO:0007669"/>
    <property type="project" value="UniProtKB-SubCell"/>
</dbReference>
<keyword evidence="2 10" id="KW-0805">Transcription regulation</keyword>
<evidence type="ECO:0000256" key="9">
    <source>
        <dbReference type="RuleBase" id="RU000682"/>
    </source>
</evidence>
<dbReference type="PRINTS" id="PR00031">
    <property type="entry name" value="HTHREPRESSR"/>
</dbReference>
<dbReference type="InterPro" id="IPR001356">
    <property type="entry name" value="HD"/>
</dbReference>
<keyword evidence="3 8" id="KW-0238">DNA-binding</keyword>
<proteinExistence type="inferred from homology"/>
<evidence type="ECO:0000313" key="13">
    <source>
        <dbReference type="EMBL" id="TQD92645.1"/>
    </source>
</evidence>
<evidence type="ECO:0000256" key="3">
    <source>
        <dbReference type="ARBA" id="ARBA00023125"/>
    </source>
</evidence>
<dbReference type="InterPro" id="IPR045224">
    <property type="entry name" value="HDZip_class_I_plant"/>
</dbReference>